<proteinExistence type="predicted"/>
<reference evidence="2" key="1">
    <citation type="journal article" date="2010" name="Stand. Genomic Sci.">
        <title>Complete genome sequence of Syntrophothermus lipocalidus type strain (TGB-C1T).</title>
        <authorList>
            <consortium name="US DOE Joint Genome Institute (JGI-PGF)"/>
            <person name="Djao O."/>
            <person name="Zhang X."/>
            <person name="Lucas S."/>
            <person name="Lapidus A."/>
            <person name="Glavina Del Rio T."/>
            <person name="Nolan M."/>
            <person name="Tice H."/>
            <person name="Cheng J."/>
            <person name="Han C."/>
            <person name="Tapia R."/>
            <person name="Goodwin L."/>
            <person name="Pitluck S."/>
            <person name="Liolios K."/>
            <person name="Ivanova N."/>
            <person name="Mavromatis K."/>
            <person name="Mikhailova N."/>
            <person name="Ovchinnikova G."/>
            <person name="Pati A."/>
            <person name="Brambilla E."/>
            <person name="Chen A."/>
            <person name="Palaniappan K."/>
            <person name="Land M."/>
            <person name="Hauser L."/>
            <person name="Chang Y."/>
            <person name="Jeffries C."/>
            <person name="Rohde M."/>
            <person name="Sikorski J."/>
            <person name="Spring S."/>
            <person name="Goker M."/>
            <person name="Detter J."/>
            <person name="Woyke T."/>
            <person name="Bristow J."/>
            <person name="Eisen J."/>
            <person name="Markowitz V."/>
            <person name="Hugenholtz P."/>
            <person name="Kyrpides N."/>
            <person name="Klenk H."/>
        </authorList>
    </citation>
    <scope>NUCLEOTIDE SEQUENCE [LARGE SCALE GENOMIC DNA]</scope>
    <source>
        <strain evidence="2">DSM 12680 / TGB-C1</strain>
    </source>
</reference>
<accession>D7CJ88</accession>
<evidence type="ECO:0000313" key="1">
    <source>
        <dbReference type="EMBL" id="ADI00977.1"/>
    </source>
</evidence>
<dbReference type="HOGENOM" id="CLU_1395700_0_0_9"/>
<gene>
    <name evidence="1" type="ordered locus">Slip_0178</name>
</gene>
<dbReference type="eggNOG" id="ENOG5033G6X">
    <property type="taxonomic scope" value="Bacteria"/>
</dbReference>
<sequence length="195" mass="22121">MLEWTRIERIFTDVIAIRPVYTDTGKATEVMTKSGEIWWDKRDVRSVKRALFRCCLMDPEAQRTLVKELLGRELALPFFLAPDRVFIPLKMRQPQVESDAAYGYVDLSHIASIEPTPENRCRLTLKNGLAIELLCTHDTAIKSKEAGLKLSESLQEKTEPNRELETLVLSSAAGLIHLMLEMRQALQAIARKLGA</sequence>
<dbReference type="STRING" id="643648.Slip_0178"/>
<dbReference type="KEGG" id="slp:Slip_0178"/>
<organism evidence="1 2">
    <name type="scientific">Syntrophothermus lipocalidus (strain DSM 12680 / TGB-C1)</name>
    <dbReference type="NCBI Taxonomy" id="643648"/>
    <lineage>
        <taxon>Bacteria</taxon>
        <taxon>Bacillati</taxon>
        <taxon>Bacillota</taxon>
        <taxon>Clostridia</taxon>
        <taxon>Eubacteriales</taxon>
        <taxon>Syntrophomonadaceae</taxon>
        <taxon>Syntrophothermus</taxon>
    </lineage>
</organism>
<protein>
    <submittedName>
        <fullName evidence="1">Uncharacterized protein</fullName>
    </submittedName>
</protein>
<dbReference type="RefSeq" id="WP_013174381.1">
    <property type="nucleotide sequence ID" value="NC_014220.1"/>
</dbReference>
<keyword evidence="2" id="KW-1185">Reference proteome</keyword>
<dbReference type="AlphaFoldDB" id="D7CJ88"/>
<dbReference type="EMBL" id="CP002048">
    <property type="protein sequence ID" value="ADI00977.1"/>
    <property type="molecule type" value="Genomic_DNA"/>
</dbReference>
<reference evidence="1 2" key="2">
    <citation type="journal article" date="2010" name="Stand. Genomic Sci.">
        <title>Complete genome sequence of Syntrophothermus lipocalidus type strain (TGB-C1).</title>
        <authorList>
            <person name="Djao O.D."/>
            <person name="Zhang X."/>
            <person name="Lucas S."/>
            <person name="Lapidus A."/>
            <person name="Del Rio T.G."/>
            <person name="Nolan M."/>
            <person name="Tice H."/>
            <person name="Cheng J.F."/>
            <person name="Han C."/>
            <person name="Tapia R."/>
            <person name="Goodwin L."/>
            <person name="Pitluck S."/>
            <person name="Liolios K."/>
            <person name="Ivanova N."/>
            <person name="Mavromatis K."/>
            <person name="Mikhailova N."/>
            <person name="Ovchinnikova G."/>
            <person name="Pati A."/>
            <person name="Brambilla E."/>
            <person name="Chen A."/>
            <person name="Palaniappan K."/>
            <person name="Land M."/>
            <person name="Hauser L."/>
            <person name="Chang Y.J."/>
            <person name="Jeffries C.D."/>
            <person name="Rohde M."/>
            <person name="Sikorski J."/>
            <person name="Spring S."/>
            <person name="Goker M."/>
            <person name="Detter J.C."/>
            <person name="Woyke T."/>
            <person name="Bristow J."/>
            <person name="Eisen J.A."/>
            <person name="Markowitz V."/>
            <person name="Hugenholtz P."/>
            <person name="Kyrpides N.C."/>
            <person name="Klenk H.P."/>
        </authorList>
    </citation>
    <scope>NUCLEOTIDE SEQUENCE [LARGE SCALE GENOMIC DNA]</scope>
    <source>
        <strain evidence="2">DSM 12680 / TGB-C1</strain>
    </source>
</reference>
<evidence type="ECO:0000313" key="2">
    <source>
        <dbReference type="Proteomes" id="UP000000378"/>
    </source>
</evidence>
<name>D7CJ88_SYNLT</name>
<dbReference type="Proteomes" id="UP000000378">
    <property type="component" value="Chromosome"/>
</dbReference>